<keyword evidence="1" id="KW-0507">mRNA processing</keyword>
<name>A0A1D1ZEN9_9ARAE</name>
<dbReference type="Pfam" id="PF00076">
    <property type="entry name" value="RRM_1"/>
    <property type="match status" value="1"/>
</dbReference>
<dbReference type="InterPro" id="IPR012677">
    <property type="entry name" value="Nucleotide-bd_a/b_plait_sf"/>
</dbReference>
<evidence type="ECO:0000259" key="6">
    <source>
        <dbReference type="PROSITE" id="PS50102"/>
    </source>
</evidence>
<evidence type="ECO:0000313" key="7">
    <source>
        <dbReference type="EMBL" id="JAT65303.1"/>
    </source>
</evidence>
<feature type="compositionally biased region" description="Basic and acidic residues" evidence="5">
    <location>
        <begin position="147"/>
        <end position="156"/>
    </location>
</feature>
<evidence type="ECO:0000256" key="5">
    <source>
        <dbReference type="SAM" id="MobiDB-lite"/>
    </source>
</evidence>
<proteinExistence type="predicted"/>
<feature type="compositionally biased region" description="Basic and acidic residues" evidence="5">
    <location>
        <begin position="164"/>
        <end position="232"/>
    </location>
</feature>
<organism evidence="7">
    <name type="scientific">Anthurium amnicola</name>
    <dbReference type="NCBI Taxonomy" id="1678845"/>
    <lineage>
        <taxon>Eukaryota</taxon>
        <taxon>Viridiplantae</taxon>
        <taxon>Streptophyta</taxon>
        <taxon>Embryophyta</taxon>
        <taxon>Tracheophyta</taxon>
        <taxon>Spermatophyta</taxon>
        <taxon>Magnoliopsida</taxon>
        <taxon>Liliopsida</taxon>
        <taxon>Araceae</taxon>
        <taxon>Pothoideae</taxon>
        <taxon>Potheae</taxon>
        <taxon>Anthurium</taxon>
    </lineage>
</organism>
<dbReference type="SUPFAM" id="SSF54928">
    <property type="entry name" value="RNA-binding domain, RBD"/>
    <property type="match status" value="2"/>
</dbReference>
<dbReference type="AlphaFoldDB" id="A0A1D1ZEN9"/>
<dbReference type="InterPro" id="IPR035979">
    <property type="entry name" value="RBD_domain_sf"/>
</dbReference>
<dbReference type="EMBL" id="GDJX01002633">
    <property type="protein sequence ID" value="JAT65303.1"/>
    <property type="molecule type" value="Transcribed_RNA"/>
</dbReference>
<feature type="compositionally biased region" description="Basic and acidic residues" evidence="5">
    <location>
        <begin position="1"/>
        <end position="11"/>
    </location>
</feature>
<evidence type="ECO:0000256" key="2">
    <source>
        <dbReference type="ARBA" id="ARBA00022884"/>
    </source>
</evidence>
<keyword evidence="3" id="KW-0508">mRNA splicing</keyword>
<evidence type="ECO:0000256" key="1">
    <source>
        <dbReference type="ARBA" id="ARBA00022664"/>
    </source>
</evidence>
<feature type="region of interest" description="Disordered" evidence="5">
    <location>
        <begin position="774"/>
        <end position="807"/>
    </location>
</feature>
<dbReference type="InterPro" id="IPR000504">
    <property type="entry name" value="RRM_dom"/>
</dbReference>
<evidence type="ECO:0000256" key="3">
    <source>
        <dbReference type="ARBA" id="ARBA00023187"/>
    </source>
</evidence>
<feature type="compositionally biased region" description="Basic and acidic residues" evidence="5">
    <location>
        <begin position="47"/>
        <end position="56"/>
    </location>
</feature>
<dbReference type="GO" id="GO:0003723">
    <property type="term" value="F:RNA binding"/>
    <property type="evidence" value="ECO:0007669"/>
    <property type="project" value="UniProtKB-UniRule"/>
</dbReference>
<feature type="compositionally biased region" description="Basic and acidic residues" evidence="5">
    <location>
        <begin position="113"/>
        <end position="138"/>
    </location>
</feature>
<gene>
    <name evidence="7" type="primary">U2af50_1</name>
    <name evidence="7" type="ORF">g.54178</name>
</gene>
<dbReference type="SMART" id="SM00360">
    <property type="entry name" value="RRM"/>
    <property type="match status" value="2"/>
</dbReference>
<feature type="compositionally biased region" description="Polar residues" evidence="5">
    <location>
        <begin position="350"/>
        <end position="372"/>
    </location>
</feature>
<feature type="compositionally biased region" description="Polar residues" evidence="5">
    <location>
        <begin position="12"/>
        <end position="29"/>
    </location>
</feature>
<sequence length="887" mass="98399">MSIIHGQKEKNGNGNSHLGNDSSEGTSARTRAFSFEQIMSRRRKKKLVEDAKEEALHPMVISEKGVSEYGPGHTGPDGGNNLRKAKDTTGSSKTMDKVIHTKKTSPRKHKDKISHDLEANMKVKATHDMRSRDKEFKKEGHRHHRSRTDDRSKAESGKQPSKKPSKDAQRKDKHEFEDGKSLRECKMKDLTGSDEKSRREMDGFTPKKRDSGKRKDIEPLERRKNQRYEEPRLKRRRSKSWEYDRGRDRGSVSVSPRVHKRSFHGRDHGESFSRSLKERPRRKYSDAEKYRTSGNGDYESGHYRRRGSGLGGYSPRKRRTEAAASKIPSPTTSSPERKGATWDLPPSGVTHATSGQMPGSLQSSTQNVQDQPPSILDTPTIVKSQWTPSSSAAPAISFASIDSVHLTQATRPMRRLYIENLPVSATDKSIIGCLNDFLLSTGTNHIQGTRPCISCIINEEKCQAVVEFITPEDATAALSFDGKSFSGSILKLRRPKDFIDATPTTGAPEKPAALVNAIADVVKDSPHKIFIGGISEFLSSDMLLEIVGVFGLVKAYHFEFNLDFNQPCAFLEYVDQSITQKACAGLNGMKLGGNVLTVVTALPDALLGEENAEKPPSYGIPEHVRPLLENPTLVLELKNVFDQENFLQLSEPELEEILEDIRLECARFGTVKSVNVVRDMNIDNATTKVEQDLIVGTGKMETREEIFGCDTNQNNEVPLDDVKKSQDIGETLRNMGTLVDNVDNDCENKVTDHSSQTTTDVTWEVPAKTEVAVGEPSSDNEVKLEGGHGIEDGLVKGESSKGPVNTELGKTLIDVDTTLPEKSDGIPEDGDHQAADYMFEPGCVLVEFLREEATCMASHCLNGRLYDGRVVATLYAAHDVYLAHFPR</sequence>
<keyword evidence="2 4" id="KW-0694">RNA-binding</keyword>
<dbReference type="PROSITE" id="PS50102">
    <property type="entry name" value="RRM"/>
    <property type="match status" value="2"/>
</dbReference>
<accession>A0A1D1ZEN9</accession>
<feature type="region of interest" description="Disordered" evidence="5">
    <location>
        <begin position="1"/>
        <end position="378"/>
    </location>
</feature>
<evidence type="ECO:0000256" key="4">
    <source>
        <dbReference type="PROSITE-ProRule" id="PRU00176"/>
    </source>
</evidence>
<feature type="compositionally biased region" description="Basic residues" evidence="5">
    <location>
        <begin position="100"/>
        <end position="112"/>
    </location>
</feature>
<dbReference type="GO" id="GO:0006397">
    <property type="term" value="P:mRNA processing"/>
    <property type="evidence" value="ECO:0007669"/>
    <property type="project" value="UniProtKB-KW"/>
</dbReference>
<protein>
    <submittedName>
        <fullName evidence="7">Splicing factor U2AF subunit</fullName>
    </submittedName>
</protein>
<feature type="compositionally biased region" description="Basic and acidic residues" evidence="5">
    <location>
        <begin position="780"/>
        <end position="799"/>
    </location>
</feature>
<feature type="domain" description="RRM" evidence="6">
    <location>
        <begin position="414"/>
        <end position="497"/>
    </location>
</feature>
<dbReference type="PANTHER" id="PTHR23139">
    <property type="entry name" value="RNA-BINDING PROTEIN"/>
    <property type="match status" value="1"/>
</dbReference>
<dbReference type="GO" id="GO:0008380">
    <property type="term" value="P:RNA splicing"/>
    <property type="evidence" value="ECO:0007669"/>
    <property type="project" value="UniProtKB-KW"/>
</dbReference>
<dbReference type="Gene3D" id="3.30.70.330">
    <property type="match status" value="3"/>
</dbReference>
<feature type="compositionally biased region" description="Basic and acidic residues" evidence="5">
    <location>
        <begin position="239"/>
        <end position="250"/>
    </location>
</feature>
<feature type="domain" description="RRM" evidence="6">
    <location>
        <begin position="527"/>
        <end position="603"/>
    </location>
</feature>
<dbReference type="FunFam" id="3.30.70.330:FF:000879">
    <property type="entry name" value="Splicing factor U2af large subunit A"/>
    <property type="match status" value="1"/>
</dbReference>
<reference evidence="7" key="1">
    <citation type="submission" date="2015-07" db="EMBL/GenBank/DDBJ databases">
        <title>Transcriptome Assembly of Anthurium amnicola.</title>
        <authorList>
            <person name="Suzuki J."/>
        </authorList>
    </citation>
    <scope>NUCLEOTIDE SEQUENCE</scope>
</reference>
<feature type="compositionally biased region" description="Basic and acidic residues" evidence="5">
    <location>
        <begin position="264"/>
        <end position="291"/>
    </location>
</feature>